<dbReference type="GO" id="GO:0010494">
    <property type="term" value="C:cytoplasmic stress granule"/>
    <property type="evidence" value="ECO:0007669"/>
    <property type="project" value="TreeGrafter"/>
</dbReference>
<dbReference type="PRINTS" id="PR00302">
    <property type="entry name" value="LUPUSLA"/>
</dbReference>
<dbReference type="PANTHER" id="PTHR22792:SF166">
    <property type="entry name" value="LUPUS LA PROTEIN HOMOLOG"/>
    <property type="match status" value="1"/>
</dbReference>
<sequence>MPSAEKVKMECKESDKSSKNEKALTTNGNTDQHKDLTQRIKDQVEFYLGDINLPRDSFFQEQIVKDDGWMALEVLLKCNRIMKLTQDLQQIAKALESSSLIQLSEDRTKFRRNPEIPLPENSLEYWKSLKKQTVYIKGFPLETKLEEIEDFVRGHGNIINILMRRERNGTRQFKGSVLITFKTPEEAEAFVKNDVTKFGENDLVKMMQNDYWSNKQNEIKQKKAASREAKAAQKKKEAEEQTKASFLPIFSKGLILLVENLPKDNVSVNKLKDFFRKYGNVAYCVWEQNSSQAQLRFVGEENSADKAWKAAVAGGQDGKVIYEGNEVTAKVLEGEAEEAYWNDFSKQMEESMKKKKNNSRNKKRRGRAPFRKDENDNNANDEAENSAEPATKKPHIEPSMQQNNSAAEVGKED</sequence>
<dbReference type="InterPro" id="IPR036388">
    <property type="entry name" value="WH-like_DNA-bd_sf"/>
</dbReference>
<dbReference type="Proteomes" id="UP000046393">
    <property type="component" value="Unplaced"/>
</dbReference>
<dbReference type="PROSITE" id="PS50961">
    <property type="entry name" value="HTH_LA"/>
    <property type="match status" value="1"/>
</dbReference>
<reference evidence="11" key="1">
    <citation type="submission" date="2017-02" db="UniProtKB">
        <authorList>
            <consortium name="WormBaseParasite"/>
        </authorList>
    </citation>
    <scope>IDENTIFICATION</scope>
</reference>
<dbReference type="Gene3D" id="1.10.10.10">
    <property type="entry name" value="Winged helix-like DNA-binding domain superfamily/Winged helix DNA-binding domain"/>
    <property type="match status" value="1"/>
</dbReference>
<evidence type="ECO:0000256" key="5">
    <source>
        <dbReference type="SAM" id="Coils"/>
    </source>
</evidence>
<evidence type="ECO:0000256" key="6">
    <source>
        <dbReference type="SAM" id="MobiDB-lite"/>
    </source>
</evidence>
<dbReference type="PROSITE" id="PS51939">
    <property type="entry name" value="XRRM"/>
    <property type="match status" value="1"/>
</dbReference>
<dbReference type="Pfam" id="PF08777">
    <property type="entry name" value="RRM_3"/>
    <property type="match status" value="1"/>
</dbReference>
<dbReference type="InterPro" id="IPR012677">
    <property type="entry name" value="Nucleotide-bd_a/b_plait_sf"/>
</dbReference>
<feature type="region of interest" description="Disordered" evidence="6">
    <location>
        <begin position="1"/>
        <end position="32"/>
    </location>
</feature>
<organism evidence="10 11">
    <name type="scientific">Syphacia muris</name>
    <dbReference type="NCBI Taxonomy" id="451379"/>
    <lineage>
        <taxon>Eukaryota</taxon>
        <taxon>Metazoa</taxon>
        <taxon>Ecdysozoa</taxon>
        <taxon>Nematoda</taxon>
        <taxon>Chromadorea</taxon>
        <taxon>Rhabditida</taxon>
        <taxon>Spirurina</taxon>
        <taxon>Oxyuridomorpha</taxon>
        <taxon>Oxyuroidea</taxon>
        <taxon>Oxyuridae</taxon>
        <taxon>Syphacia</taxon>
    </lineage>
</organism>
<keyword evidence="2 4" id="KW-0694">RNA-binding</keyword>
<dbReference type="WBParaSite" id="SMUV_0000533401-mRNA-1">
    <property type="protein sequence ID" value="SMUV_0000533401-mRNA-1"/>
    <property type="gene ID" value="SMUV_0000533401"/>
</dbReference>
<accession>A0A0N5ALC3</accession>
<dbReference type="GO" id="GO:0003729">
    <property type="term" value="F:mRNA binding"/>
    <property type="evidence" value="ECO:0007669"/>
    <property type="project" value="TreeGrafter"/>
</dbReference>
<dbReference type="PROSITE" id="PS50102">
    <property type="entry name" value="RRM"/>
    <property type="match status" value="1"/>
</dbReference>
<dbReference type="InterPro" id="IPR014886">
    <property type="entry name" value="La_xRRM"/>
</dbReference>
<dbReference type="InterPro" id="IPR006630">
    <property type="entry name" value="La_HTH"/>
</dbReference>
<dbReference type="GO" id="GO:0005829">
    <property type="term" value="C:cytosol"/>
    <property type="evidence" value="ECO:0007669"/>
    <property type="project" value="TreeGrafter"/>
</dbReference>
<dbReference type="InterPro" id="IPR000504">
    <property type="entry name" value="RRM_dom"/>
</dbReference>
<dbReference type="Pfam" id="PF05383">
    <property type="entry name" value="La"/>
    <property type="match status" value="1"/>
</dbReference>
<evidence type="ECO:0000259" key="7">
    <source>
        <dbReference type="PROSITE" id="PS50102"/>
    </source>
</evidence>
<dbReference type="STRING" id="451379.A0A0N5ALC3"/>
<feature type="compositionally biased region" description="Basic and acidic residues" evidence="6">
    <location>
        <begin position="1"/>
        <end position="22"/>
    </location>
</feature>
<evidence type="ECO:0000259" key="8">
    <source>
        <dbReference type="PROSITE" id="PS50961"/>
    </source>
</evidence>
<evidence type="ECO:0000313" key="11">
    <source>
        <dbReference type="WBParaSite" id="SMUV_0000533401-mRNA-1"/>
    </source>
</evidence>
<keyword evidence="10" id="KW-1185">Reference proteome</keyword>
<feature type="domain" description="HTH La-type RNA-binding" evidence="8">
    <location>
        <begin position="30"/>
        <end position="120"/>
    </location>
</feature>
<dbReference type="InterPro" id="IPR045180">
    <property type="entry name" value="La_dom_prot"/>
</dbReference>
<dbReference type="GO" id="GO:0045727">
    <property type="term" value="P:positive regulation of translation"/>
    <property type="evidence" value="ECO:0007669"/>
    <property type="project" value="TreeGrafter"/>
</dbReference>
<feature type="region of interest" description="Disordered" evidence="6">
    <location>
        <begin position="348"/>
        <end position="413"/>
    </location>
</feature>
<dbReference type="GO" id="GO:0008033">
    <property type="term" value="P:tRNA processing"/>
    <property type="evidence" value="ECO:0007669"/>
    <property type="project" value="TreeGrafter"/>
</dbReference>
<proteinExistence type="predicted"/>
<dbReference type="AlphaFoldDB" id="A0A0N5ALC3"/>
<dbReference type="GO" id="GO:0005634">
    <property type="term" value="C:nucleus"/>
    <property type="evidence" value="ECO:0007669"/>
    <property type="project" value="UniProtKB-SubCell"/>
</dbReference>
<dbReference type="InterPro" id="IPR002344">
    <property type="entry name" value="Lupus_La"/>
</dbReference>
<dbReference type="PANTHER" id="PTHR22792">
    <property type="entry name" value="LUPUS LA PROTEIN-RELATED"/>
    <property type="match status" value="1"/>
</dbReference>
<name>A0A0N5ALC3_9BILA</name>
<dbReference type="Pfam" id="PF00076">
    <property type="entry name" value="RRM_1"/>
    <property type="match status" value="1"/>
</dbReference>
<evidence type="ECO:0000256" key="1">
    <source>
        <dbReference type="ARBA" id="ARBA00004123"/>
    </source>
</evidence>
<evidence type="ECO:0000313" key="10">
    <source>
        <dbReference type="Proteomes" id="UP000046393"/>
    </source>
</evidence>
<evidence type="ECO:0000256" key="3">
    <source>
        <dbReference type="ARBA" id="ARBA00023242"/>
    </source>
</evidence>
<dbReference type="InterPro" id="IPR035979">
    <property type="entry name" value="RBD_domain_sf"/>
</dbReference>
<protein>
    <submittedName>
        <fullName evidence="11">Lupus La protein</fullName>
    </submittedName>
</protein>
<feature type="coiled-coil region" evidence="5">
    <location>
        <begin position="215"/>
        <end position="242"/>
    </location>
</feature>
<dbReference type="InterPro" id="IPR036390">
    <property type="entry name" value="WH_DNA-bd_sf"/>
</dbReference>
<dbReference type="SUPFAM" id="SSF54928">
    <property type="entry name" value="RNA-binding domain, RBD"/>
    <property type="match status" value="1"/>
</dbReference>
<comment type="subcellular location">
    <subcellularLocation>
        <location evidence="1">Nucleus</location>
    </subcellularLocation>
</comment>
<dbReference type="SMART" id="SM00360">
    <property type="entry name" value="RRM"/>
    <property type="match status" value="2"/>
</dbReference>
<evidence type="ECO:0000256" key="4">
    <source>
        <dbReference type="PROSITE-ProRule" id="PRU00332"/>
    </source>
</evidence>
<dbReference type="Gene3D" id="3.30.70.330">
    <property type="match status" value="2"/>
</dbReference>
<dbReference type="CDD" id="cd12291">
    <property type="entry name" value="RRM1_La"/>
    <property type="match status" value="1"/>
</dbReference>
<feature type="domain" description="RRM" evidence="7">
    <location>
        <begin position="132"/>
        <end position="224"/>
    </location>
</feature>
<dbReference type="GO" id="GO:1990904">
    <property type="term" value="C:ribonucleoprotein complex"/>
    <property type="evidence" value="ECO:0007669"/>
    <property type="project" value="UniProtKB-UniRule"/>
</dbReference>
<keyword evidence="5" id="KW-0175">Coiled coil</keyword>
<keyword evidence="3" id="KW-0539">Nucleus</keyword>
<feature type="compositionally biased region" description="Basic residues" evidence="6">
    <location>
        <begin position="353"/>
        <end position="369"/>
    </location>
</feature>
<evidence type="ECO:0000259" key="9">
    <source>
        <dbReference type="PROSITE" id="PS51939"/>
    </source>
</evidence>
<dbReference type="SMART" id="SM00715">
    <property type="entry name" value="LA"/>
    <property type="match status" value="1"/>
</dbReference>
<dbReference type="SUPFAM" id="SSF46785">
    <property type="entry name" value="Winged helix' DNA-binding domain"/>
    <property type="match status" value="1"/>
</dbReference>
<evidence type="ECO:0000256" key="2">
    <source>
        <dbReference type="ARBA" id="ARBA00022884"/>
    </source>
</evidence>
<feature type="domain" description="XRRM" evidence="9">
    <location>
        <begin position="249"/>
        <end position="376"/>
    </location>
</feature>